<dbReference type="AlphaFoldDB" id="A0A2L1GLG2"/>
<keyword evidence="4 8" id="KW-0031">Aminopeptidase</keyword>
<dbReference type="InterPro" id="IPR000819">
    <property type="entry name" value="Peptidase_M17_C"/>
</dbReference>
<organism evidence="10 11">
    <name type="scientific">Desulfobulbus oralis</name>
    <dbReference type="NCBI Taxonomy" id="1986146"/>
    <lineage>
        <taxon>Bacteria</taxon>
        <taxon>Pseudomonadati</taxon>
        <taxon>Thermodesulfobacteriota</taxon>
        <taxon>Desulfobulbia</taxon>
        <taxon>Desulfobulbales</taxon>
        <taxon>Desulfobulbaceae</taxon>
        <taxon>Desulfobulbus</taxon>
    </lineage>
</organism>
<keyword evidence="11" id="KW-1185">Reference proteome</keyword>
<protein>
    <recommendedName>
        <fullName evidence="8">Probable cytosol aminopeptidase</fullName>
        <ecNumber evidence="8">3.4.11.1</ecNumber>
    </recommendedName>
    <alternativeName>
        <fullName evidence="8">Leucine aminopeptidase</fullName>
        <shortName evidence="8">LAP</shortName>
        <ecNumber evidence="8">3.4.11.10</ecNumber>
    </alternativeName>
    <alternativeName>
        <fullName evidence="8">Leucyl aminopeptidase</fullName>
    </alternativeName>
</protein>
<dbReference type="GO" id="GO:0005737">
    <property type="term" value="C:cytoplasm"/>
    <property type="evidence" value="ECO:0007669"/>
    <property type="project" value="UniProtKB-SubCell"/>
</dbReference>
<gene>
    <name evidence="8" type="primary">pepA</name>
    <name evidence="10" type="ORF">CAY53_02615</name>
</gene>
<sequence length="531" mass="56355">MMFAFEVDDAAPRDFAGAALVVVLSREKGARSDLGCDLGKTLPAAIAHVAACGDLLSRPDQLLWLYPALMNWRRETPYQAGRILVAALAGDDADPDLLAERLRLCGGLIAAQLKQVQAREALLLWPRDLNLQPAGALRALVEGLALGSYTFAGYRSVADKDGEARRTCRFRLYGGDGAQDLQAAVHEASVAASAVVRARDMANTPANYWTPAEFAATAARLGRGKRLKATVLDKDELEKQGLNAILAVGSGSARPPTLSVVEYHTRKKDPTLMLVGKGLTFDSGGLCLKPPAGMDEMKYDMCGGAAVMAVMQALPELGLSGLNVVGLVPAAENLSGSAALKPGDVLQHFGGRYSEVVNTDAEGRLVLADAIAYGIATFRPQVVIDVATLTGAAVVGLGHHYSGLLSNNDELASRLVAAGRVTGEPVWRLPLGAEYRRQLDSTVADLKNAADRSGGTITAACYLQEFVGETPWAHLDIAGTAWNFTEKSYVPKGASGVGVRTLLRFLLDWGKNVEAGCPQNPLAKREGRRNL</sequence>
<dbReference type="PRINTS" id="PR00481">
    <property type="entry name" value="LAMNOPPTDASE"/>
</dbReference>
<feature type="domain" description="Cytosol aminopeptidase" evidence="9">
    <location>
        <begin position="358"/>
        <end position="365"/>
    </location>
</feature>
<dbReference type="HAMAP" id="MF_00181">
    <property type="entry name" value="Cytosol_peptidase_M17"/>
    <property type="match status" value="1"/>
</dbReference>
<feature type="binding site" evidence="8">
    <location>
        <position position="362"/>
    </location>
    <ligand>
        <name>Mn(2+)</name>
        <dbReference type="ChEBI" id="CHEBI:29035"/>
        <label>2</label>
    </ligand>
</feature>
<feature type="binding site" evidence="8">
    <location>
        <position position="282"/>
    </location>
    <ligand>
        <name>Mn(2+)</name>
        <dbReference type="ChEBI" id="CHEBI:29035"/>
        <label>1</label>
    </ligand>
</feature>
<feature type="active site" evidence="8">
    <location>
        <position position="364"/>
    </location>
</feature>
<evidence type="ECO:0000256" key="5">
    <source>
        <dbReference type="ARBA" id="ARBA00022670"/>
    </source>
</evidence>
<evidence type="ECO:0000313" key="11">
    <source>
        <dbReference type="Proteomes" id="UP000239867"/>
    </source>
</evidence>
<dbReference type="CDD" id="cd00433">
    <property type="entry name" value="Peptidase_M17"/>
    <property type="match status" value="1"/>
</dbReference>
<dbReference type="Gene3D" id="3.40.220.10">
    <property type="entry name" value="Leucine Aminopeptidase, subunit E, domain 1"/>
    <property type="match status" value="1"/>
</dbReference>
<evidence type="ECO:0000256" key="4">
    <source>
        <dbReference type="ARBA" id="ARBA00022438"/>
    </source>
</evidence>
<evidence type="ECO:0000256" key="1">
    <source>
        <dbReference type="ARBA" id="ARBA00000135"/>
    </source>
</evidence>
<feature type="active site" evidence="8">
    <location>
        <position position="289"/>
    </location>
</feature>
<comment type="catalytic activity">
    <reaction evidence="1 8">
        <text>Release of an N-terminal amino acid, Xaa-|-Yaa-, in which Xaa is preferably Leu, but may be other amino acids including Pro although not Arg or Lys, and Yaa may be Pro. Amino acid amides and methyl esters are also readily hydrolyzed, but rates on arylamides are exceedingly low.</text>
        <dbReference type="EC" id="3.4.11.1"/>
    </reaction>
</comment>
<feature type="binding site" evidence="8">
    <location>
        <position position="360"/>
    </location>
    <ligand>
        <name>Mn(2+)</name>
        <dbReference type="ChEBI" id="CHEBI:29035"/>
        <label>1</label>
    </ligand>
</feature>
<keyword evidence="8" id="KW-0479">Metal-binding</keyword>
<dbReference type="OrthoDB" id="9809354at2"/>
<dbReference type="InterPro" id="IPR023042">
    <property type="entry name" value="Peptidase_M17_leu_NH2_pept"/>
</dbReference>
<dbReference type="EC" id="3.4.11.10" evidence="8"/>
<dbReference type="Pfam" id="PF00883">
    <property type="entry name" value="Peptidase_M17"/>
    <property type="match status" value="1"/>
</dbReference>
<dbReference type="RefSeq" id="WP_104935805.1">
    <property type="nucleotide sequence ID" value="NZ_CP021255.1"/>
</dbReference>
<keyword evidence="8" id="KW-0963">Cytoplasm</keyword>
<dbReference type="SUPFAM" id="SSF52949">
    <property type="entry name" value="Macro domain-like"/>
    <property type="match status" value="1"/>
</dbReference>
<dbReference type="SUPFAM" id="SSF53187">
    <property type="entry name" value="Zn-dependent exopeptidases"/>
    <property type="match status" value="1"/>
</dbReference>
<evidence type="ECO:0000256" key="7">
    <source>
        <dbReference type="ARBA" id="ARBA00023211"/>
    </source>
</evidence>
<dbReference type="PROSITE" id="PS00631">
    <property type="entry name" value="CYTOSOL_AP"/>
    <property type="match status" value="1"/>
</dbReference>
<dbReference type="NCBIfam" id="NF002073">
    <property type="entry name" value="PRK00913.1-2"/>
    <property type="match status" value="1"/>
</dbReference>
<comment type="similarity">
    <text evidence="3 8">Belongs to the peptidase M17 family.</text>
</comment>
<dbReference type="GO" id="GO:0030145">
    <property type="term" value="F:manganese ion binding"/>
    <property type="evidence" value="ECO:0007669"/>
    <property type="project" value="UniProtKB-UniRule"/>
</dbReference>
<keyword evidence="6 8" id="KW-0378">Hydrolase</keyword>
<proteinExistence type="inferred from homology"/>
<evidence type="ECO:0000256" key="6">
    <source>
        <dbReference type="ARBA" id="ARBA00022801"/>
    </source>
</evidence>
<evidence type="ECO:0000256" key="2">
    <source>
        <dbReference type="ARBA" id="ARBA00000967"/>
    </source>
</evidence>
<evidence type="ECO:0000256" key="3">
    <source>
        <dbReference type="ARBA" id="ARBA00009528"/>
    </source>
</evidence>
<keyword evidence="7 8" id="KW-0464">Manganese</keyword>
<dbReference type="Pfam" id="PF02789">
    <property type="entry name" value="Peptidase_M17_N"/>
    <property type="match status" value="1"/>
</dbReference>
<dbReference type="PANTHER" id="PTHR11963">
    <property type="entry name" value="LEUCINE AMINOPEPTIDASE-RELATED"/>
    <property type="match status" value="1"/>
</dbReference>
<evidence type="ECO:0000259" key="9">
    <source>
        <dbReference type="PROSITE" id="PS00631"/>
    </source>
</evidence>
<dbReference type="PANTHER" id="PTHR11963:SF23">
    <property type="entry name" value="CYTOSOL AMINOPEPTIDASE"/>
    <property type="match status" value="1"/>
</dbReference>
<dbReference type="GO" id="GO:0070006">
    <property type="term" value="F:metalloaminopeptidase activity"/>
    <property type="evidence" value="ECO:0007669"/>
    <property type="project" value="InterPro"/>
</dbReference>
<dbReference type="GO" id="GO:0006508">
    <property type="term" value="P:proteolysis"/>
    <property type="evidence" value="ECO:0007669"/>
    <property type="project" value="UniProtKB-KW"/>
</dbReference>
<dbReference type="KEGG" id="deo:CAY53_02615"/>
<feature type="binding site" evidence="8">
    <location>
        <position position="282"/>
    </location>
    <ligand>
        <name>Mn(2+)</name>
        <dbReference type="ChEBI" id="CHEBI:29035"/>
        <label>2</label>
    </ligand>
</feature>
<dbReference type="InterPro" id="IPR008283">
    <property type="entry name" value="Peptidase_M17_N"/>
</dbReference>
<dbReference type="InterPro" id="IPR043472">
    <property type="entry name" value="Macro_dom-like"/>
</dbReference>
<comment type="subcellular location">
    <subcellularLocation>
        <location evidence="8">Cytoplasm</location>
    </subcellularLocation>
</comment>
<dbReference type="Proteomes" id="UP000239867">
    <property type="component" value="Chromosome"/>
</dbReference>
<comment type="cofactor">
    <cofactor evidence="8">
        <name>Mn(2+)</name>
        <dbReference type="ChEBI" id="CHEBI:29035"/>
    </cofactor>
    <text evidence="8">Binds 2 manganese ions per subunit.</text>
</comment>
<comment type="function">
    <text evidence="8">Presumably involved in the processing and regular turnover of intracellular proteins. Catalyzes the removal of unsubstituted N-terminal amino acids from various peptides.</text>
</comment>
<keyword evidence="5 8" id="KW-0645">Protease</keyword>
<dbReference type="EMBL" id="CP021255">
    <property type="protein sequence ID" value="AVD70502.1"/>
    <property type="molecule type" value="Genomic_DNA"/>
</dbReference>
<dbReference type="Gene3D" id="3.40.630.10">
    <property type="entry name" value="Zn peptidases"/>
    <property type="match status" value="1"/>
</dbReference>
<feature type="binding site" evidence="8">
    <location>
        <position position="362"/>
    </location>
    <ligand>
        <name>Mn(2+)</name>
        <dbReference type="ChEBI" id="CHEBI:29035"/>
        <label>1</label>
    </ligand>
</feature>
<dbReference type="InterPro" id="IPR011356">
    <property type="entry name" value="Leucine_aapep/pepB"/>
</dbReference>
<feature type="binding site" evidence="8">
    <location>
        <position position="277"/>
    </location>
    <ligand>
        <name>Mn(2+)</name>
        <dbReference type="ChEBI" id="CHEBI:29035"/>
        <label>2</label>
    </ligand>
</feature>
<name>A0A2L1GLG2_9BACT</name>
<reference evidence="10 11" key="1">
    <citation type="journal article" date="2018" name="MBio">
        <title>Insights into the evolution of host association through the isolation and characterization of a novel human periodontal pathobiont, Desulfobulbus oralis.</title>
        <authorList>
            <person name="Cross K.L."/>
            <person name="Chirania P."/>
            <person name="Xiong W."/>
            <person name="Beall C.J."/>
            <person name="Elkins J.G."/>
            <person name="Giannone R.J."/>
            <person name="Griffen A.L."/>
            <person name="Guss A.M."/>
            <person name="Hettich R.L."/>
            <person name="Joshi S.S."/>
            <person name="Mokrzan E.M."/>
            <person name="Martin R.K."/>
            <person name="Zhulin I.B."/>
            <person name="Leys E.J."/>
            <person name="Podar M."/>
        </authorList>
    </citation>
    <scope>NUCLEOTIDE SEQUENCE [LARGE SCALE GENOMIC DNA]</scope>
    <source>
        <strain evidence="10 11">ORNL</strain>
    </source>
</reference>
<dbReference type="EC" id="3.4.11.1" evidence="8"/>
<evidence type="ECO:0000256" key="8">
    <source>
        <dbReference type="HAMAP-Rule" id="MF_00181"/>
    </source>
</evidence>
<accession>A0A2L1GLG2</accession>
<comment type="catalytic activity">
    <reaction evidence="2 8">
        <text>Release of an N-terminal amino acid, preferentially leucine, but not glutamic or aspartic acids.</text>
        <dbReference type="EC" id="3.4.11.10"/>
    </reaction>
</comment>
<feature type="binding site" evidence="8">
    <location>
        <position position="300"/>
    </location>
    <ligand>
        <name>Mn(2+)</name>
        <dbReference type="ChEBI" id="CHEBI:29035"/>
        <label>2</label>
    </ligand>
</feature>
<evidence type="ECO:0000313" key="10">
    <source>
        <dbReference type="EMBL" id="AVD70502.1"/>
    </source>
</evidence>